<evidence type="ECO:0000313" key="2">
    <source>
        <dbReference type="EnsemblProtists" id="EKX33765"/>
    </source>
</evidence>
<dbReference type="EMBL" id="JH993130">
    <property type="protein sequence ID" value="EKX33765.1"/>
    <property type="molecule type" value="Genomic_DNA"/>
</dbReference>
<keyword evidence="3" id="KW-1185">Reference proteome</keyword>
<dbReference type="OMA" id="EFANKSA"/>
<reference evidence="1 3" key="1">
    <citation type="journal article" date="2012" name="Nature">
        <title>Algal genomes reveal evolutionary mosaicism and the fate of nucleomorphs.</title>
        <authorList>
            <consortium name="DOE Joint Genome Institute"/>
            <person name="Curtis B.A."/>
            <person name="Tanifuji G."/>
            <person name="Burki F."/>
            <person name="Gruber A."/>
            <person name="Irimia M."/>
            <person name="Maruyama S."/>
            <person name="Arias M.C."/>
            <person name="Ball S.G."/>
            <person name="Gile G.H."/>
            <person name="Hirakawa Y."/>
            <person name="Hopkins J.F."/>
            <person name="Kuo A."/>
            <person name="Rensing S.A."/>
            <person name="Schmutz J."/>
            <person name="Symeonidi A."/>
            <person name="Elias M."/>
            <person name="Eveleigh R.J."/>
            <person name="Herman E.K."/>
            <person name="Klute M.J."/>
            <person name="Nakayama T."/>
            <person name="Obornik M."/>
            <person name="Reyes-Prieto A."/>
            <person name="Armbrust E.V."/>
            <person name="Aves S.J."/>
            <person name="Beiko R.G."/>
            <person name="Coutinho P."/>
            <person name="Dacks J.B."/>
            <person name="Durnford D.G."/>
            <person name="Fast N.M."/>
            <person name="Green B.R."/>
            <person name="Grisdale C.J."/>
            <person name="Hempel F."/>
            <person name="Henrissat B."/>
            <person name="Hoppner M.P."/>
            <person name="Ishida K."/>
            <person name="Kim E."/>
            <person name="Koreny L."/>
            <person name="Kroth P.G."/>
            <person name="Liu Y."/>
            <person name="Malik S.B."/>
            <person name="Maier U.G."/>
            <person name="McRose D."/>
            <person name="Mock T."/>
            <person name="Neilson J.A."/>
            <person name="Onodera N.T."/>
            <person name="Poole A.M."/>
            <person name="Pritham E.J."/>
            <person name="Richards T.A."/>
            <person name="Rocap G."/>
            <person name="Roy S.W."/>
            <person name="Sarai C."/>
            <person name="Schaack S."/>
            <person name="Shirato S."/>
            <person name="Slamovits C.H."/>
            <person name="Spencer D.F."/>
            <person name="Suzuki S."/>
            <person name="Worden A.Z."/>
            <person name="Zauner S."/>
            <person name="Barry K."/>
            <person name="Bell C."/>
            <person name="Bharti A.K."/>
            <person name="Crow J.A."/>
            <person name="Grimwood J."/>
            <person name="Kramer R."/>
            <person name="Lindquist E."/>
            <person name="Lucas S."/>
            <person name="Salamov A."/>
            <person name="McFadden G.I."/>
            <person name="Lane C.E."/>
            <person name="Keeling P.J."/>
            <person name="Gray M.W."/>
            <person name="Grigoriev I.V."/>
            <person name="Archibald J.M."/>
        </authorList>
    </citation>
    <scope>NUCLEOTIDE SEQUENCE</scope>
    <source>
        <strain evidence="1 3">CCMP2712</strain>
    </source>
</reference>
<proteinExistence type="predicted"/>
<gene>
    <name evidence="1" type="ORF">GUITHDRAFT_120030</name>
</gene>
<reference evidence="2" key="3">
    <citation type="submission" date="2016-03" db="UniProtKB">
        <authorList>
            <consortium name="EnsemblProtists"/>
        </authorList>
    </citation>
    <scope>IDENTIFICATION</scope>
</reference>
<sequence>MSLGDDDAFSDAGFQDYIAKAPQRLLTHIREGTSDEESRTMIRKCIAELEQQQIFPFDVNFFNFAVSGDWQLLYSTSRLLSPDTNLKVRDIRSRIDGGARELVHQARWEYREDVTGQAEELRTRGLFEVKCSYNMSEAPSVPTRMIISVEELRLTPEPLNRPPKNPEALVGALQRALPKEFFDPDEALMDTTYLDPQVRLVCYLGKRFAGVRHVYCRPEPEKEVERWSTSE</sequence>
<name>L1ID71_GUITC</name>
<evidence type="ECO:0000313" key="3">
    <source>
        <dbReference type="Proteomes" id="UP000011087"/>
    </source>
</evidence>
<dbReference type="RefSeq" id="XP_005820745.1">
    <property type="nucleotide sequence ID" value="XM_005820688.1"/>
</dbReference>
<dbReference type="HOGENOM" id="CLU_1201788_0_0_1"/>
<dbReference type="EnsemblProtists" id="EKX33765">
    <property type="protein sequence ID" value="EKX33765"/>
    <property type="gene ID" value="GUITHDRAFT_120030"/>
</dbReference>
<reference evidence="3" key="2">
    <citation type="submission" date="2012-11" db="EMBL/GenBank/DDBJ databases">
        <authorList>
            <person name="Kuo A."/>
            <person name="Curtis B.A."/>
            <person name="Tanifuji G."/>
            <person name="Burki F."/>
            <person name="Gruber A."/>
            <person name="Irimia M."/>
            <person name="Maruyama S."/>
            <person name="Arias M.C."/>
            <person name="Ball S.G."/>
            <person name="Gile G.H."/>
            <person name="Hirakawa Y."/>
            <person name="Hopkins J.F."/>
            <person name="Rensing S.A."/>
            <person name="Schmutz J."/>
            <person name="Symeonidi A."/>
            <person name="Elias M."/>
            <person name="Eveleigh R.J."/>
            <person name="Herman E.K."/>
            <person name="Klute M.J."/>
            <person name="Nakayama T."/>
            <person name="Obornik M."/>
            <person name="Reyes-Prieto A."/>
            <person name="Armbrust E.V."/>
            <person name="Aves S.J."/>
            <person name="Beiko R.G."/>
            <person name="Coutinho P."/>
            <person name="Dacks J.B."/>
            <person name="Durnford D.G."/>
            <person name="Fast N.M."/>
            <person name="Green B.R."/>
            <person name="Grisdale C."/>
            <person name="Hempe F."/>
            <person name="Henrissat B."/>
            <person name="Hoppner M.P."/>
            <person name="Ishida K.-I."/>
            <person name="Kim E."/>
            <person name="Koreny L."/>
            <person name="Kroth P.G."/>
            <person name="Liu Y."/>
            <person name="Malik S.-B."/>
            <person name="Maier U.G."/>
            <person name="McRose D."/>
            <person name="Mock T."/>
            <person name="Neilson J.A."/>
            <person name="Onodera N.T."/>
            <person name="Poole A.M."/>
            <person name="Pritham E.J."/>
            <person name="Richards T.A."/>
            <person name="Rocap G."/>
            <person name="Roy S.W."/>
            <person name="Sarai C."/>
            <person name="Schaack S."/>
            <person name="Shirato S."/>
            <person name="Slamovits C.H."/>
            <person name="Spencer D.F."/>
            <person name="Suzuki S."/>
            <person name="Worden A.Z."/>
            <person name="Zauner S."/>
            <person name="Barry K."/>
            <person name="Bell C."/>
            <person name="Bharti A.K."/>
            <person name="Crow J.A."/>
            <person name="Grimwood J."/>
            <person name="Kramer R."/>
            <person name="Lindquist E."/>
            <person name="Lucas S."/>
            <person name="Salamov A."/>
            <person name="McFadden G.I."/>
            <person name="Lane C.E."/>
            <person name="Keeling P.J."/>
            <person name="Gray M.W."/>
            <person name="Grigoriev I.V."/>
            <person name="Archibald J.M."/>
        </authorList>
    </citation>
    <scope>NUCLEOTIDE SEQUENCE</scope>
    <source>
        <strain evidence="3">CCMP2712</strain>
    </source>
</reference>
<dbReference type="Proteomes" id="UP000011087">
    <property type="component" value="Unassembled WGS sequence"/>
</dbReference>
<dbReference type="PaxDb" id="55529-EKX33765"/>
<protein>
    <recommendedName>
        <fullName evidence="4">Plastid lipid-associated protein/fibrillin conserved domain-containing protein</fullName>
    </recommendedName>
</protein>
<dbReference type="eggNOG" id="ENOG502S5P4">
    <property type="taxonomic scope" value="Eukaryota"/>
</dbReference>
<dbReference type="OrthoDB" id="5194at2759"/>
<accession>L1ID71</accession>
<organism evidence="1">
    <name type="scientific">Guillardia theta (strain CCMP2712)</name>
    <name type="common">Cryptophyte</name>
    <dbReference type="NCBI Taxonomy" id="905079"/>
    <lineage>
        <taxon>Eukaryota</taxon>
        <taxon>Cryptophyceae</taxon>
        <taxon>Pyrenomonadales</taxon>
        <taxon>Geminigeraceae</taxon>
        <taxon>Guillardia</taxon>
    </lineage>
</organism>
<dbReference type="KEGG" id="gtt:GUITHDRAFT_120030"/>
<dbReference type="GeneID" id="17290516"/>
<evidence type="ECO:0000313" key="1">
    <source>
        <dbReference type="EMBL" id="EKX33765.1"/>
    </source>
</evidence>
<dbReference type="AlphaFoldDB" id="L1ID71"/>
<evidence type="ECO:0008006" key="4">
    <source>
        <dbReference type="Google" id="ProtNLM"/>
    </source>
</evidence>